<dbReference type="InterPro" id="IPR029140">
    <property type="entry name" value="Mfa1_C"/>
</dbReference>
<dbReference type="RefSeq" id="WP_154278140.1">
    <property type="nucleotide sequence ID" value="NZ_WKLJ01000003.1"/>
</dbReference>
<dbReference type="PROSITE" id="PS51257">
    <property type="entry name" value="PROKAR_LIPOPROTEIN"/>
    <property type="match status" value="1"/>
</dbReference>
<dbReference type="NCBIfam" id="NF038041">
    <property type="entry name" value="fim_Mfa1_fam"/>
    <property type="match status" value="1"/>
</dbReference>
<name>A0A6G1Z8S6_9BACT</name>
<dbReference type="InterPro" id="IPR047786">
    <property type="entry name" value="Mfa1_fim"/>
</dbReference>
<evidence type="ECO:0000259" key="1">
    <source>
        <dbReference type="Pfam" id="PF15495"/>
    </source>
</evidence>
<dbReference type="Pfam" id="PF15495">
    <property type="entry name" value="Fimbrillin_C"/>
    <property type="match status" value="1"/>
</dbReference>
<feature type="domain" description="Minor fimbrium subunit Mfa1 C-terminal" evidence="1">
    <location>
        <begin position="503"/>
        <end position="599"/>
    </location>
</feature>
<protein>
    <recommendedName>
        <fullName evidence="1">Minor fimbrium subunit Mfa1 C-terminal domain-containing protein</fullName>
    </recommendedName>
</protein>
<proteinExistence type="predicted"/>
<sequence length="604" mass="65887">MKKNYFYWTALLAPLLVGCTNDEVKDDKGDPQPEKDTYTSVCIKLPTVSSETKAKPGYDAGEKGEYKVSDLTLLFFRAPEGQEESTTAESDFVLSEVVSTKAELSTGTVLPGTILPDNSADDDAGATTKTLSTGPIPISSNSVRVLALLNVGPTKGIAKELLKLGSPFSTINNALPIPGGNLEELLGTAHDCFLMTSAPVYSDSDMKTLTKCVTSSNEVTAGSNPTTISVERVVAKVSLKAGDNYKADADTGTKYFTVGNDLSHAGDKITILGWTLGNTNTKAFPFRKVATSWSTIDPLWGNAICPSKTNPARIYWAVDPNYDRTVAESQFSTPESVTDNTGWTDATEYCLENTCDYNWMYKSQVTRLIVKAKYIPNSTNKTATGNNTTDDDATWWSFTTVAAHYSAKNMYWNIIKWAHDNLNKDNNMPDAPTDGSAITTSEAGNTLTGVSGDNKWTITLESDGHLHYKLVKVSYFPTTVGGAQKDLSGASLDAFHSSMGRIQKYDKGVCYYEIFIRHFTDEEGGYAPIDGSPWVKEGEYAQAQLGRYGVVRNNWYTVTINSIKEPGEPTIPDDPEEPVDTETAYINCSIEISAWAKRDHSIDL</sequence>
<gene>
    <name evidence="2" type="ORF">GKE01_01835</name>
</gene>
<dbReference type="GO" id="GO:0009418">
    <property type="term" value="C:pilus shaft"/>
    <property type="evidence" value="ECO:0007669"/>
    <property type="project" value="InterPro"/>
</dbReference>
<evidence type="ECO:0000313" key="2">
    <source>
        <dbReference type="EMBL" id="MRY10205.1"/>
    </source>
</evidence>
<dbReference type="AlphaFoldDB" id="A0A6G1Z8S6"/>
<comment type="caution">
    <text evidence="2">The sequence shown here is derived from an EMBL/GenBank/DDBJ whole genome shotgun (WGS) entry which is preliminary data.</text>
</comment>
<reference evidence="2" key="1">
    <citation type="journal article" date="2019" name="Nat. Med.">
        <title>A library of human gut bacterial isolates paired with longitudinal multiomics data enables mechanistic microbiome research.</title>
        <authorList>
            <person name="Poyet M."/>
            <person name="Groussin M."/>
            <person name="Gibbons S.M."/>
            <person name="Avila-Pacheco J."/>
            <person name="Jiang X."/>
            <person name="Kearney S.M."/>
            <person name="Perrotta A.R."/>
            <person name="Berdy B."/>
            <person name="Zhao S."/>
            <person name="Lieberman T.D."/>
            <person name="Swanson P.K."/>
            <person name="Smith M."/>
            <person name="Roesemann S."/>
            <person name="Alexander J.E."/>
            <person name="Rich S.A."/>
            <person name="Livny J."/>
            <person name="Vlamakis H."/>
            <person name="Clish C."/>
            <person name="Bullock K."/>
            <person name="Deik A."/>
            <person name="Scott J."/>
            <person name="Pierce K.A."/>
            <person name="Xavier R.J."/>
            <person name="Alm E.J."/>
        </authorList>
    </citation>
    <scope>NUCLEOTIDE SEQUENCE</scope>
    <source>
        <strain evidence="2">BIOML-A4</strain>
    </source>
</reference>
<dbReference type="EMBL" id="WKLP01000002">
    <property type="protein sequence ID" value="MRY10205.1"/>
    <property type="molecule type" value="Genomic_DNA"/>
</dbReference>
<dbReference type="Gene3D" id="2.60.40.2580">
    <property type="match status" value="1"/>
</dbReference>
<dbReference type="Gene3D" id="2.60.40.3690">
    <property type="match status" value="1"/>
</dbReference>
<organism evidence="2">
    <name type="scientific">Parabacteroides goldsteinii</name>
    <dbReference type="NCBI Taxonomy" id="328812"/>
    <lineage>
        <taxon>Bacteria</taxon>
        <taxon>Pseudomonadati</taxon>
        <taxon>Bacteroidota</taxon>
        <taxon>Bacteroidia</taxon>
        <taxon>Bacteroidales</taxon>
        <taxon>Tannerellaceae</taxon>
        <taxon>Parabacteroides</taxon>
    </lineage>
</organism>
<accession>A0A6G1Z8S6</accession>